<dbReference type="Proteomes" id="UP000735302">
    <property type="component" value="Unassembled WGS sequence"/>
</dbReference>
<sequence length="67" mass="7725">MGCCGLRQTHEQEESQLLARDGEPVFCMCQRCPPFDDLRLNMLVGRNAAGGIRTRDKWGLHMSERFR</sequence>
<dbReference type="AlphaFoldDB" id="A0AAV3Y383"/>
<evidence type="ECO:0000313" key="2">
    <source>
        <dbReference type="Proteomes" id="UP000735302"/>
    </source>
</evidence>
<gene>
    <name evidence="1" type="ORF">PoB_000304200</name>
</gene>
<dbReference type="EMBL" id="BLXT01000403">
    <property type="protein sequence ID" value="GFN76536.1"/>
    <property type="molecule type" value="Genomic_DNA"/>
</dbReference>
<organism evidence="1 2">
    <name type="scientific">Plakobranchus ocellatus</name>
    <dbReference type="NCBI Taxonomy" id="259542"/>
    <lineage>
        <taxon>Eukaryota</taxon>
        <taxon>Metazoa</taxon>
        <taxon>Spiralia</taxon>
        <taxon>Lophotrochozoa</taxon>
        <taxon>Mollusca</taxon>
        <taxon>Gastropoda</taxon>
        <taxon>Heterobranchia</taxon>
        <taxon>Euthyneura</taxon>
        <taxon>Panpulmonata</taxon>
        <taxon>Sacoglossa</taxon>
        <taxon>Placobranchoidea</taxon>
        <taxon>Plakobranchidae</taxon>
        <taxon>Plakobranchus</taxon>
    </lineage>
</organism>
<reference evidence="1 2" key="1">
    <citation type="journal article" date="2021" name="Elife">
        <title>Chloroplast acquisition without the gene transfer in kleptoplastic sea slugs, Plakobranchus ocellatus.</title>
        <authorList>
            <person name="Maeda T."/>
            <person name="Takahashi S."/>
            <person name="Yoshida T."/>
            <person name="Shimamura S."/>
            <person name="Takaki Y."/>
            <person name="Nagai Y."/>
            <person name="Toyoda A."/>
            <person name="Suzuki Y."/>
            <person name="Arimoto A."/>
            <person name="Ishii H."/>
            <person name="Satoh N."/>
            <person name="Nishiyama T."/>
            <person name="Hasebe M."/>
            <person name="Maruyama T."/>
            <person name="Minagawa J."/>
            <person name="Obokata J."/>
            <person name="Shigenobu S."/>
        </authorList>
    </citation>
    <scope>NUCLEOTIDE SEQUENCE [LARGE SCALE GENOMIC DNA]</scope>
</reference>
<evidence type="ECO:0000313" key="1">
    <source>
        <dbReference type="EMBL" id="GFN76536.1"/>
    </source>
</evidence>
<keyword evidence="2" id="KW-1185">Reference proteome</keyword>
<proteinExistence type="predicted"/>
<name>A0AAV3Y383_9GAST</name>
<accession>A0AAV3Y383</accession>
<comment type="caution">
    <text evidence="1">The sequence shown here is derived from an EMBL/GenBank/DDBJ whole genome shotgun (WGS) entry which is preliminary data.</text>
</comment>
<protein>
    <submittedName>
        <fullName evidence="1">Uncharacterized protein</fullName>
    </submittedName>
</protein>